<dbReference type="PANTHER" id="PTHR31444">
    <property type="entry name" value="OS11G0490100 PROTEIN"/>
    <property type="match status" value="1"/>
</dbReference>
<dbReference type="InterPro" id="IPR006514">
    <property type="entry name" value="IRX15/GXM/AGM"/>
</dbReference>
<evidence type="ECO:0000256" key="2">
    <source>
        <dbReference type="ARBA" id="ARBA00022692"/>
    </source>
</evidence>
<comment type="subcellular location">
    <subcellularLocation>
        <location evidence="1">Golgi apparatus membrane</location>
        <topology evidence="1">Single-pass membrane protein</topology>
    </subcellularLocation>
</comment>
<evidence type="ECO:0000256" key="6">
    <source>
        <dbReference type="SAM" id="MobiDB-lite"/>
    </source>
</evidence>
<keyword evidence="5" id="KW-0472">Membrane</keyword>
<dbReference type="Proteomes" id="UP001345219">
    <property type="component" value="Chromosome 14"/>
</dbReference>
<dbReference type="AlphaFoldDB" id="A0AAN7L4Y4"/>
<accession>A0AAN7L4Y4</accession>
<evidence type="ECO:0000256" key="3">
    <source>
        <dbReference type="ARBA" id="ARBA00022989"/>
    </source>
</evidence>
<sequence>MKLSNTKLILLHPSLHRQSPIHSSLPRRLWLLLFPIFFTLAFTLTRLTTTTTSSSSSTAVAPARTALPPSVSAALLHYASIADAAAPNTTRPSTMTPNELAAISSALLRPGPLNVLIFGIAHETALFHALNHRGRTVVLDENEYAASKLEQQFEGIEAYDVLYTTRVSETRALLKEAIGPAKAHCRPVQNLLYSECRLALNGLPNHIYDVDWDVILIDGPHGYSPTSPGRMSAIFTAAVLAQSKKAGGKTDVFVHDFSREVERVGSEEFLCRENMVETVDGLAHFMVERNVKSGFDFCQRTKASSSSSSSSSPSSITKLPQSGL</sequence>
<gene>
    <name evidence="7" type="ORF">SAY87_017771</name>
</gene>
<proteinExistence type="predicted"/>
<comment type="caution">
    <text evidence="7">The sequence shown here is derived from an EMBL/GenBank/DDBJ whole genome shotgun (WGS) entry which is preliminary data.</text>
</comment>
<evidence type="ECO:0000313" key="8">
    <source>
        <dbReference type="Proteomes" id="UP001345219"/>
    </source>
</evidence>
<evidence type="ECO:0000256" key="5">
    <source>
        <dbReference type="ARBA" id="ARBA00023136"/>
    </source>
</evidence>
<dbReference type="GO" id="GO:0045492">
    <property type="term" value="P:xylan biosynthetic process"/>
    <property type="evidence" value="ECO:0007669"/>
    <property type="project" value="InterPro"/>
</dbReference>
<organism evidence="7 8">
    <name type="scientific">Trapa incisa</name>
    <dbReference type="NCBI Taxonomy" id="236973"/>
    <lineage>
        <taxon>Eukaryota</taxon>
        <taxon>Viridiplantae</taxon>
        <taxon>Streptophyta</taxon>
        <taxon>Embryophyta</taxon>
        <taxon>Tracheophyta</taxon>
        <taxon>Spermatophyta</taxon>
        <taxon>Magnoliopsida</taxon>
        <taxon>eudicotyledons</taxon>
        <taxon>Gunneridae</taxon>
        <taxon>Pentapetalae</taxon>
        <taxon>rosids</taxon>
        <taxon>malvids</taxon>
        <taxon>Myrtales</taxon>
        <taxon>Lythraceae</taxon>
        <taxon>Trapa</taxon>
    </lineage>
</organism>
<dbReference type="NCBIfam" id="TIGR01627">
    <property type="entry name" value="A_thal_3515"/>
    <property type="match status" value="1"/>
</dbReference>
<keyword evidence="3" id="KW-1133">Transmembrane helix</keyword>
<feature type="compositionally biased region" description="Low complexity" evidence="6">
    <location>
        <begin position="304"/>
        <end position="315"/>
    </location>
</feature>
<dbReference type="EMBL" id="JAXIOK010000002">
    <property type="protein sequence ID" value="KAK4777584.1"/>
    <property type="molecule type" value="Genomic_DNA"/>
</dbReference>
<feature type="region of interest" description="Disordered" evidence="6">
    <location>
        <begin position="302"/>
        <end position="324"/>
    </location>
</feature>
<keyword evidence="4" id="KW-0333">Golgi apparatus</keyword>
<evidence type="ECO:0008006" key="9">
    <source>
        <dbReference type="Google" id="ProtNLM"/>
    </source>
</evidence>
<dbReference type="InterPro" id="IPR029063">
    <property type="entry name" value="SAM-dependent_MTases_sf"/>
</dbReference>
<dbReference type="Gene3D" id="3.40.50.150">
    <property type="entry name" value="Vaccinia Virus protein VP39"/>
    <property type="match status" value="1"/>
</dbReference>
<evidence type="ECO:0000256" key="4">
    <source>
        <dbReference type="ARBA" id="ARBA00023034"/>
    </source>
</evidence>
<protein>
    <recommendedName>
        <fullName evidence="9">Polysaccharide biosynthesis domain-containing protein</fullName>
    </recommendedName>
</protein>
<name>A0AAN7L4Y4_9MYRT</name>
<evidence type="ECO:0000313" key="7">
    <source>
        <dbReference type="EMBL" id="KAK4777584.1"/>
    </source>
</evidence>
<keyword evidence="8" id="KW-1185">Reference proteome</keyword>
<evidence type="ECO:0000256" key="1">
    <source>
        <dbReference type="ARBA" id="ARBA00004194"/>
    </source>
</evidence>
<dbReference type="Pfam" id="PF21729">
    <property type="entry name" value="IRX15_IRX15L_GXM"/>
    <property type="match status" value="1"/>
</dbReference>
<reference evidence="7 8" key="1">
    <citation type="journal article" date="2023" name="Hortic Res">
        <title>Pangenome of water caltrop reveals structural variations and asymmetric subgenome divergence after allopolyploidization.</title>
        <authorList>
            <person name="Zhang X."/>
            <person name="Chen Y."/>
            <person name="Wang L."/>
            <person name="Yuan Y."/>
            <person name="Fang M."/>
            <person name="Shi L."/>
            <person name="Lu R."/>
            <person name="Comes H.P."/>
            <person name="Ma Y."/>
            <person name="Chen Y."/>
            <person name="Huang G."/>
            <person name="Zhou Y."/>
            <person name="Zheng Z."/>
            <person name="Qiu Y."/>
        </authorList>
    </citation>
    <scope>NUCLEOTIDE SEQUENCE [LARGE SCALE GENOMIC DNA]</scope>
    <source>
        <tissue evidence="7">Roots</tissue>
    </source>
</reference>
<dbReference type="GO" id="GO:0000139">
    <property type="term" value="C:Golgi membrane"/>
    <property type="evidence" value="ECO:0007669"/>
    <property type="project" value="UniProtKB-SubCell"/>
</dbReference>
<keyword evidence="2" id="KW-0812">Transmembrane</keyword>